<dbReference type="Proteomes" id="UP000465846">
    <property type="component" value="Chromosome"/>
</dbReference>
<sequence length="135" mass="14527">MAKTGINRYDELPERVGHINVDQHRDALGQALVNLEQATDLHADLQKAEGRIEKAAIAAVHYIRAENVTLTNAFSVVAAMTGITATLYGSVMFVYGGLWLTLVTGLVLMVAAIVLYDRPERADSFLAAGESASPN</sequence>
<feature type="transmembrane region" description="Helical" evidence="1">
    <location>
        <begin position="70"/>
        <end position="91"/>
    </location>
</feature>
<evidence type="ECO:0000313" key="3">
    <source>
        <dbReference type="Proteomes" id="UP000465846"/>
    </source>
</evidence>
<reference evidence="2 3" key="1">
    <citation type="submission" date="2020-02" db="EMBL/GenBank/DDBJ databases">
        <title>Whole genome sequence of Halogeometricum borinquense strain wsp4.</title>
        <authorList>
            <person name="Verma D.K."/>
            <person name="Gopal K."/>
            <person name="Prasad E.S."/>
        </authorList>
    </citation>
    <scope>NUCLEOTIDE SEQUENCE [LARGE SCALE GENOMIC DNA]</scope>
    <source>
        <strain evidence="3">wsp4</strain>
    </source>
</reference>
<evidence type="ECO:0000313" key="2">
    <source>
        <dbReference type="EMBL" id="QIB75362.1"/>
    </source>
</evidence>
<dbReference type="GeneID" id="44080600"/>
<keyword evidence="1" id="KW-1133">Transmembrane helix</keyword>
<keyword evidence="1" id="KW-0472">Membrane</keyword>
<proteinExistence type="predicted"/>
<dbReference type="EMBL" id="CP048739">
    <property type="protein sequence ID" value="QIB75362.1"/>
    <property type="molecule type" value="Genomic_DNA"/>
</dbReference>
<dbReference type="AlphaFoldDB" id="A0A6C0UIP7"/>
<gene>
    <name evidence="2" type="ORF">G3I44_14325</name>
</gene>
<accession>A0A6C0UIP7</accession>
<evidence type="ECO:0000256" key="1">
    <source>
        <dbReference type="SAM" id="Phobius"/>
    </source>
</evidence>
<protein>
    <recommendedName>
        <fullName evidence="4">DUF2335 domain-containing protein</fullName>
    </recommendedName>
</protein>
<evidence type="ECO:0008006" key="4">
    <source>
        <dbReference type="Google" id="ProtNLM"/>
    </source>
</evidence>
<name>A0A6C0UIP7_9EURY</name>
<feature type="transmembrane region" description="Helical" evidence="1">
    <location>
        <begin position="97"/>
        <end position="116"/>
    </location>
</feature>
<dbReference type="RefSeq" id="WP_163487142.1">
    <property type="nucleotide sequence ID" value="NZ_CP048739.1"/>
</dbReference>
<organism evidence="2 3">
    <name type="scientific">Halogeometricum borinquense</name>
    <dbReference type="NCBI Taxonomy" id="60847"/>
    <lineage>
        <taxon>Archaea</taxon>
        <taxon>Methanobacteriati</taxon>
        <taxon>Methanobacteriota</taxon>
        <taxon>Stenosarchaea group</taxon>
        <taxon>Halobacteria</taxon>
        <taxon>Halobacteriales</taxon>
        <taxon>Haloferacaceae</taxon>
        <taxon>Halogeometricum</taxon>
    </lineage>
</organism>
<keyword evidence="1" id="KW-0812">Transmembrane</keyword>